<dbReference type="Proteomes" id="UP000500826">
    <property type="component" value="Chromosome"/>
</dbReference>
<proteinExistence type="predicted"/>
<dbReference type="EMBL" id="CP053418">
    <property type="protein sequence ID" value="QJW83655.1"/>
    <property type="molecule type" value="Genomic_DNA"/>
</dbReference>
<gene>
    <name evidence="1" type="ORF">HK414_05030</name>
</gene>
<sequence length="73" mass="7708">MRLPVPAEALARLQSPAAADLRVFGAKGQPVPFALAAPPQAPEAPRVPTRRCRRCPCSPPPALRRRGARCASG</sequence>
<reference evidence="1 2" key="2">
    <citation type="submission" date="2020-05" db="EMBL/GenBank/DDBJ databases">
        <authorList>
            <person name="Khan S.A."/>
            <person name="Jeon C.O."/>
            <person name="Chun B.H."/>
        </authorList>
    </citation>
    <scope>NUCLEOTIDE SEQUENCE [LARGE SCALE GENOMIC DNA]</scope>
    <source>
        <strain evidence="1 2">H242</strain>
    </source>
</reference>
<accession>A0ABX6P0R8</accession>
<evidence type="ECO:0000313" key="1">
    <source>
        <dbReference type="EMBL" id="QJW83655.1"/>
    </source>
</evidence>
<protein>
    <submittedName>
        <fullName evidence="1">DUF3999 family protein</fullName>
    </submittedName>
</protein>
<evidence type="ECO:0000313" key="2">
    <source>
        <dbReference type="Proteomes" id="UP000500826"/>
    </source>
</evidence>
<name>A0ABX6P0R8_9BURK</name>
<organism evidence="1 2">
    <name type="scientific">Ramlibacter terrae</name>
    <dbReference type="NCBI Taxonomy" id="2732511"/>
    <lineage>
        <taxon>Bacteria</taxon>
        <taxon>Pseudomonadati</taxon>
        <taxon>Pseudomonadota</taxon>
        <taxon>Betaproteobacteria</taxon>
        <taxon>Burkholderiales</taxon>
        <taxon>Comamonadaceae</taxon>
        <taxon>Ramlibacter</taxon>
    </lineage>
</organism>
<keyword evidence="2" id="KW-1185">Reference proteome</keyword>
<reference evidence="1 2" key="1">
    <citation type="submission" date="2020-05" db="EMBL/GenBank/DDBJ databases">
        <title>Ramlibacter rhizophilus sp. nov., isolated from rhizosphere soil of national flower Mugunghwa from South Korea.</title>
        <authorList>
            <person name="Zheng-Fei Y."/>
            <person name="Huan T."/>
        </authorList>
    </citation>
    <scope>NUCLEOTIDE SEQUENCE [LARGE SCALE GENOMIC DNA]</scope>
    <source>
        <strain evidence="1 2">H242</strain>
    </source>
</reference>